<keyword evidence="3" id="KW-1185">Reference proteome</keyword>
<name>A0A926EK46_9FIRM</name>
<organism evidence="2 3">
    <name type="scientific">Youxingia wuxianensis</name>
    <dbReference type="NCBI Taxonomy" id="2763678"/>
    <lineage>
        <taxon>Bacteria</taxon>
        <taxon>Bacillati</taxon>
        <taxon>Bacillota</taxon>
        <taxon>Clostridia</taxon>
        <taxon>Eubacteriales</taxon>
        <taxon>Oscillospiraceae</taxon>
        <taxon>Youxingia</taxon>
    </lineage>
</organism>
<protein>
    <submittedName>
        <fullName evidence="2">Uncharacterized protein</fullName>
    </submittedName>
</protein>
<keyword evidence="1" id="KW-1133">Transmembrane helix</keyword>
<dbReference type="AlphaFoldDB" id="A0A926EK46"/>
<comment type="caution">
    <text evidence="2">The sequence shown here is derived from an EMBL/GenBank/DDBJ whole genome shotgun (WGS) entry which is preliminary data.</text>
</comment>
<evidence type="ECO:0000313" key="2">
    <source>
        <dbReference type="EMBL" id="MBC8584853.1"/>
    </source>
</evidence>
<keyword evidence="1" id="KW-0812">Transmembrane</keyword>
<evidence type="ECO:0000313" key="3">
    <source>
        <dbReference type="Proteomes" id="UP000623678"/>
    </source>
</evidence>
<proteinExistence type="predicted"/>
<dbReference type="RefSeq" id="WP_262394660.1">
    <property type="nucleotide sequence ID" value="NZ_JACRTD010000003.1"/>
</dbReference>
<gene>
    <name evidence="2" type="ORF">H8705_04575</name>
</gene>
<feature type="transmembrane region" description="Helical" evidence="1">
    <location>
        <begin position="41"/>
        <end position="58"/>
    </location>
</feature>
<accession>A0A926EK46</accession>
<feature type="transmembrane region" description="Helical" evidence="1">
    <location>
        <begin position="12"/>
        <end position="35"/>
    </location>
</feature>
<sequence>MYIYPDNLKSKAMLWLWTLRDLAIIGIGSLISVFALSQLGFFVPIVLTAGYAFLSIRMDDTSILDFLRYAVRYFLLQQQSYSWGMTKTIQNQR</sequence>
<reference evidence="2" key="1">
    <citation type="submission" date="2020-08" db="EMBL/GenBank/DDBJ databases">
        <title>Genome public.</title>
        <authorList>
            <person name="Liu C."/>
            <person name="Sun Q."/>
        </authorList>
    </citation>
    <scope>NUCLEOTIDE SEQUENCE</scope>
    <source>
        <strain evidence="2">NSJ-64</strain>
    </source>
</reference>
<dbReference type="Proteomes" id="UP000623678">
    <property type="component" value="Unassembled WGS sequence"/>
</dbReference>
<dbReference type="EMBL" id="JACRTD010000003">
    <property type="protein sequence ID" value="MBC8584853.1"/>
    <property type="molecule type" value="Genomic_DNA"/>
</dbReference>
<evidence type="ECO:0000256" key="1">
    <source>
        <dbReference type="SAM" id="Phobius"/>
    </source>
</evidence>
<keyword evidence="1" id="KW-0472">Membrane</keyword>